<dbReference type="InterPro" id="IPR011701">
    <property type="entry name" value="MFS"/>
</dbReference>
<dbReference type="PANTHER" id="PTHR42718">
    <property type="entry name" value="MAJOR FACILITATOR SUPERFAMILY MULTIDRUG TRANSPORTER MFSC"/>
    <property type="match status" value="1"/>
</dbReference>
<evidence type="ECO:0000256" key="1">
    <source>
        <dbReference type="ARBA" id="ARBA00004651"/>
    </source>
</evidence>
<evidence type="ECO:0000256" key="4">
    <source>
        <dbReference type="ARBA" id="ARBA00023136"/>
    </source>
</evidence>
<dbReference type="GO" id="GO:0022857">
    <property type="term" value="F:transmembrane transporter activity"/>
    <property type="evidence" value="ECO:0007669"/>
    <property type="project" value="InterPro"/>
</dbReference>
<reference evidence="8" key="5">
    <citation type="submission" date="2011-09" db="EMBL/GenBank/DDBJ databases">
        <authorList>
            <person name="Siebenberg S."/>
            <person name="Heide L."/>
        </authorList>
    </citation>
    <scope>NUCLEOTIDE SEQUENCE</scope>
    <source>
        <strain evidence="8">DSM 40489</strain>
    </source>
</reference>
<gene>
    <name evidence="8" type="primary">couR5</name>
</gene>
<feature type="transmembrane region" description="Helical" evidence="6">
    <location>
        <begin position="145"/>
        <end position="167"/>
    </location>
</feature>
<dbReference type="OrthoDB" id="783189at2"/>
<dbReference type="Pfam" id="PF07690">
    <property type="entry name" value="MFS_1"/>
    <property type="match status" value="1"/>
</dbReference>
<dbReference type="GO" id="GO:0005886">
    <property type="term" value="C:plasma membrane"/>
    <property type="evidence" value="ECO:0007669"/>
    <property type="project" value="UniProtKB-SubCell"/>
</dbReference>
<feature type="transmembrane region" description="Helical" evidence="6">
    <location>
        <begin position="309"/>
        <end position="331"/>
    </location>
</feature>
<dbReference type="InterPro" id="IPR036259">
    <property type="entry name" value="MFS_trans_sf"/>
</dbReference>
<sequence length="491" mass="50344">MTETDVAEPVQAGRWAAYSVCLLAGFVTLLDVSVINVAVPSMQAGLHLSAGQVLWAAFGYTLTFGVVLVPAGALGDQLGRRRTLLVGLAFFAFGSLACGLAASGWWLVAARLVQGLAAGVVTPQVVGLMRQLFARGPELGKAGGAYSGMIAATTAIGPLVGGLLIQAGGPADGWRWVFLVNVPIAALSLPLGLRWLPRDRQQIRGVRLDLLGIALLGSGVATLILPLIAAEQRQPSVPWHLLGLSALLLACFIAWQQHCTRSGRPRLVNLAMLRQRDYAISAFVGMGYFVGFVGIPFMVSLYFQLGLGYSALAAGAVGTPTALGAAISAPLAGRAVHRVGRRLVVIGLAAVALGSAGLIALIGHRAGGLVWLLVAGPLLLAGAGSGLVIGPNLTLALQTVPLTEGSAAGAVLQTGQRIGSTIGIAVIGALYFGSLTAHPGDHLRAATDGLLGSTVAITITLLITVIALLATRDRRPSTQHGTPATDGDEPD</sequence>
<keyword evidence="2 6" id="KW-0812">Transmembrane</keyword>
<feature type="transmembrane region" description="Helical" evidence="6">
    <location>
        <begin position="369"/>
        <end position="397"/>
    </location>
</feature>
<feature type="transmembrane region" description="Helical" evidence="6">
    <location>
        <begin position="84"/>
        <end position="106"/>
    </location>
</feature>
<dbReference type="PROSITE" id="PS50850">
    <property type="entry name" value="MFS"/>
    <property type="match status" value="1"/>
</dbReference>
<keyword evidence="4 6" id="KW-0472">Membrane</keyword>
<comment type="subcellular location">
    <subcellularLocation>
        <location evidence="1">Cell membrane</location>
        <topology evidence="1">Multi-pass membrane protein</topology>
    </subcellularLocation>
</comment>
<evidence type="ECO:0000256" key="6">
    <source>
        <dbReference type="SAM" id="Phobius"/>
    </source>
</evidence>
<reference evidence="8" key="2">
    <citation type="journal article" date="2000" name="Antimicrob. Agents Chemother.">
        <title>Identification of the coumermycin A(1) biosynthetic gene cluster of Streptomyces rishiriensis DSM 40489.</title>
        <authorList>
            <person name="Wang Z.X."/>
            <person name="Li S.M."/>
            <person name="Heide L."/>
        </authorList>
    </citation>
    <scope>NUCLEOTIDE SEQUENCE</scope>
    <source>
        <strain evidence="8">DSM 40489</strain>
    </source>
</reference>
<evidence type="ECO:0000259" key="7">
    <source>
        <dbReference type="PROSITE" id="PS50850"/>
    </source>
</evidence>
<feature type="transmembrane region" description="Helical" evidence="6">
    <location>
        <begin position="418"/>
        <end position="437"/>
    </location>
</feature>
<dbReference type="CDD" id="cd17321">
    <property type="entry name" value="MFS_MMR_MDR_like"/>
    <property type="match status" value="1"/>
</dbReference>
<keyword evidence="3 6" id="KW-1133">Transmembrane helix</keyword>
<keyword evidence="5" id="KW-0046">Antibiotic resistance</keyword>
<evidence type="ECO:0000256" key="3">
    <source>
        <dbReference type="ARBA" id="ARBA00022989"/>
    </source>
</evidence>
<dbReference type="Gene3D" id="1.20.1250.20">
    <property type="entry name" value="MFS general substrate transporter like domains"/>
    <property type="match status" value="1"/>
</dbReference>
<reference evidence="8" key="3">
    <citation type="submission" date="2002-06" db="EMBL/GenBank/DDBJ databases">
        <authorList>
            <person name="Wang Z.-X."/>
            <person name="Li S.-M."/>
            <person name="Heide L."/>
        </authorList>
    </citation>
    <scope>NUCLEOTIDE SEQUENCE</scope>
    <source>
        <strain evidence="8">DSM 40489</strain>
    </source>
</reference>
<proteinExistence type="predicted"/>
<dbReference type="AlphaFoldDB" id="Q9F8T3"/>
<feature type="domain" description="Major facilitator superfamily (MFS) profile" evidence="7">
    <location>
        <begin position="17"/>
        <end position="479"/>
    </location>
</feature>
<dbReference type="PANTHER" id="PTHR42718:SF39">
    <property type="entry name" value="ACTINORHODIN TRANSPORTER-RELATED"/>
    <property type="match status" value="1"/>
</dbReference>
<evidence type="ECO:0000313" key="8">
    <source>
        <dbReference type="EMBL" id="AAG29799.1"/>
    </source>
</evidence>
<feature type="transmembrane region" description="Helical" evidence="6">
    <location>
        <begin position="15"/>
        <end position="39"/>
    </location>
</feature>
<feature type="transmembrane region" description="Helical" evidence="6">
    <location>
        <begin position="173"/>
        <end position="196"/>
    </location>
</feature>
<organism evidence="8">
    <name type="scientific">Streptomyces rishiriensis</name>
    <dbReference type="NCBI Taxonomy" id="68264"/>
    <lineage>
        <taxon>Bacteria</taxon>
        <taxon>Bacillati</taxon>
        <taxon>Actinomycetota</taxon>
        <taxon>Actinomycetes</taxon>
        <taxon>Kitasatosporales</taxon>
        <taxon>Streptomycetaceae</taxon>
        <taxon>Streptomyces</taxon>
    </lineage>
</organism>
<protein>
    <submittedName>
        <fullName evidence="8">Putative resistance protein</fullName>
    </submittedName>
</protein>
<feature type="transmembrane region" description="Helical" evidence="6">
    <location>
        <begin position="343"/>
        <end position="363"/>
    </location>
</feature>
<feature type="transmembrane region" description="Helical" evidence="6">
    <location>
        <begin position="236"/>
        <end position="257"/>
    </location>
</feature>
<reference evidence="8" key="1">
    <citation type="submission" date="1999-11" db="EMBL/GenBank/DDBJ databases">
        <authorList>
            <person name="Scmutz E."/>
            <person name="Muehlenweg A."/>
            <person name="Wang Z.-X."/>
            <person name="Li S.-M."/>
            <person name="Heide L."/>
        </authorList>
    </citation>
    <scope>NUCLEOTIDE SEQUENCE</scope>
    <source>
        <strain evidence="8">DSM 40489</strain>
    </source>
</reference>
<reference evidence="8" key="4">
    <citation type="journal article" date="2003" name="Antimicrob. Agents Chemother.">
        <title>Resistance genes of aminocoumarin producers: two type II topoisomerase genes confer resistance against coumermycin A1 and clorobiocin.</title>
        <authorList>
            <person name="Schmutz E."/>
            <person name="Muhlenweg A."/>
            <person name="Li S.M."/>
            <person name="Heide L."/>
        </authorList>
    </citation>
    <scope>NUCLEOTIDE SEQUENCE</scope>
    <source>
        <strain evidence="8">DSM 40489</strain>
    </source>
</reference>
<name>Q9F8T3_STRRH</name>
<evidence type="ECO:0000256" key="5">
    <source>
        <dbReference type="ARBA" id="ARBA00023251"/>
    </source>
</evidence>
<feature type="transmembrane region" description="Helical" evidence="6">
    <location>
        <begin position="51"/>
        <end position="72"/>
    </location>
</feature>
<accession>Q9F8T3</accession>
<evidence type="ECO:0000256" key="2">
    <source>
        <dbReference type="ARBA" id="ARBA00022692"/>
    </source>
</evidence>
<dbReference type="SUPFAM" id="SSF103473">
    <property type="entry name" value="MFS general substrate transporter"/>
    <property type="match status" value="1"/>
</dbReference>
<feature type="transmembrane region" description="Helical" evidence="6">
    <location>
        <begin position="449"/>
        <end position="470"/>
    </location>
</feature>
<dbReference type="InterPro" id="IPR020846">
    <property type="entry name" value="MFS_dom"/>
</dbReference>
<feature type="transmembrane region" description="Helical" evidence="6">
    <location>
        <begin position="278"/>
        <end position="303"/>
    </location>
</feature>
<dbReference type="RefSeq" id="WP_109005058.1">
    <property type="nucleotide sequence ID" value="NZ_BEWA01000022.1"/>
</dbReference>
<feature type="transmembrane region" description="Helical" evidence="6">
    <location>
        <begin position="208"/>
        <end position="230"/>
    </location>
</feature>
<feature type="transmembrane region" description="Helical" evidence="6">
    <location>
        <begin position="112"/>
        <end position="133"/>
    </location>
</feature>
<dbReference type="GO" id="GO:0046677">
    <property type="term" value="P:response to antibiotic"/>
    <property type="evidence" value="ECO:0007669"/>
    <property type="project" value="UniProtKB-KW"/>
</dbReference>
<dbReference type="EMBL" id="AF235050">
    <property type="protein sequence ID" value="AAG29799.1"/>
    <property type="molecule type" value="Genomic_DNA"/>
</dbReference>
<dbReference type="Gene3D" id="1.20.1720.10">
    <property type="entry name" value="Multidrug resistance protein D"/>
    <property type="match status" value="1"/>
</dbReference>